<dbReference type="GeneID" id="99793671"/>
<evidence type="ECO:0000313" key="1">
    <source>
        <dbReference type="EMBL" id="KAB0644184.1"/>
    </source>
</evidence>
<gene>
    <name evidence="2" type="ORF">BLA24064_01974</name>
    <name evidence="1" type="ORF">F7R21_04105</name>
</gene>
<reference evidence="1 3" key="1">
    <citation type="submission" date="2019-09" db="EMBL/GenBank/DDBJ databases">
        <title>Draft genome sequences of 48 bacterial type strains from the CCUG.</title>
        <authorList>
            <person name="Tunovic T."/>
            <person name="Pineiro-Iglesias B."/>
            <person name="Unosson C."/>
            <person name="Inganas E."/>
            <person name="Ohlen M."/>
            <person name="Cardew S."/>
            <person name="Jensie-Markopoulos S."/>
            <person name="Salva-Serra F."/>
            <person name="Jaen-Luchoro D."/>
            <person name="Karlsson R."/>
            <person name="Svensson-Stadler L."/>
            <person name="Chun J."/>
            <person name="Moore E."/>
        </authorList>
    </citation>
    <scope>NUCLEOTIDE SEQUENCE [LARGE SCALE GENOMIC DNA]</scope>
    <source>
        <strain evidence="1 3">CCUG 54555</strain>
    </source>
</reference>
<protein>
    <submittedName>
        <fullName evidence="2">Integrase family protein</fullName>
    </submittedName>
</protein>
<evidence type="ECO:0000313" key="3">
    <source>
        <dbReference type="Proteomes" id="UP000430232"/>
    </source>
</evidence>
<dbReference type="OrthoDB" id="222844at119060"/>
<sequence>MMAEHVTLKVEPKRAGGGRARVLERVEREVLAGIARTPTRDGGTVLQLLFENDESCDLRICGEPWIAVAERDAAGWTAGADCPPAGSR</sequence>
<keyword evidence="3" id="KW-1185">Reference proteome</keyword>
<dbReference type="Proteomes" id="UP000494222">
    <property type="component" value="Unassembled WGS sequence"/>
</dbReference>
<dbReference type="EMBL" id="VZOJ01000005">
    <property type="protein sequence ID" value="KAB0644184.1"/>
    <property type="molecule type" value="Genomic_DNA"/>
</dbReference>
<proteinExistence type="predicted"/>
<dbReference type="AlphaFoldDB" id="A0A6H9T0D1"/>
<dbReference type="RefSeq" id="WP_151062980.1">
    <property type="nucleotide sequence ID" value="NZ_CABVPL010000010.1"/>
</dbReference>
<evidence type="ECO:0000313" key="2">
    <source>
        <dbReference type="EMBL" id="VWB44126.1"/>
    </source>
</evidence>
<accession>A0A6H9T0D1</accession>
<dbReference type="EMBL" id="CABVPL010000010">
    <property type="protein sequence ID" value="VWB44126.1"/>
    <property type="molecule type" value="Genomic_DNA"/>
</dbReference>
<organism evidence="1 3">
    <name type="scientific">Burkholderia latens</name>
    <dbReference type="NCBI Taxonomy" id="488446"/>
    <lineage>
        <taxon>Bacteria</taxon>
        <taxon>Pseudomonadati</taxon>
        <taxon>Pseudomonadota</taxon>
        <taxon>Betaproteobacteria</taxon>
        <taxon>Burkholderiales</taxon>
        <taxon>Burkholderiaceae</taxon>
        <taxon>Burkholderia</taxon>
        <taxon>Burkholderia cepacia complex</taxon>
    </lineage>
</organism>
<reference evidence="2 4" key="2">
    <citation type="submission" date="2019-09" db="EMBL/GenBank/DDBJ databases">
        <authorList>
            <person name="Depoorter E."/>
        </authorList>
    </citation>
    <scope>NUCLEOTIDE SEQUENCE [LARGE SCALE GENOMIC DNA]</scope>
    <source>
        <strain evidence="2">LMG 24064</strain>
    </source>
</reference>
<evidence type="ECO:0000313" key="4">
    <source>
        <dbReference type="Proteomes" id="UP000494222"/>
    </source>
</evidence>
<dbReference type="Proteomes" id="UP000430232">
    <property type="component" value="Unassembled WGS sequence"/>
</dbReference>
<name>A0A6H9T0D1_9BURK</name>